<proteinExistence type="predicted"/>
<name>A0A7J6URF4_THATH</name>
<gene>
    <name evidence="2" type="ORF">FRX31_035307</name>
</gene>
<evidence type="ECO:0000313" key="3">
    <source>
        <dbReference type="Proteomes" id="UP000554482"/>
    </source>
</evidence>
<evidence type="ECO:0000313" key="2">
    <source>
        <dbReference type="EMBL" id="KAF5175106.1"/>
    </source>
</evidence>
<comment type="caution">
    <text evidence="2">The sequence shown here is derived from an EMBL/GenBank/DDBJ whole genome shotgun (WGS) entry which is preliminary data.</text>
</comment>
<dbReference type="PANTHER" id="PTHR44259:SF114">
    <property type="entry name" value="OS06G0707300 PROTEIN"/>
    <property type="match status" value="1"/>
</dbReference>
<reference evidence="2 3" key="1">
    <citation type="submission" date="2020-06" db="EMBL/GenBank/DDBJ databases">
        <title>Transcriptomic and genomic resources for Thalictrum thalictroides and T. hernandezii: Facilitating candidate gene discovery in an emerging model plant lineage.</title>
        <authorList>
            <person name="Arias T."/>
            <person name="Riano-Pachon D.M."/>
            <person name="Di Stilio V.S."/>
        </authorList>
    </citation>
    <scope>NUCLEOTIDE SEQUENCE [LARGE SCALE GENOMIC DNA]</scope>
    <source>
        <strain evidence="3">cv. WT478/WT964</strain>
        <tissue evidence="2">Leaves</tissue>
    </source>
</reference>
<protein>
    <submittedName>
        <fullName evidence="2">F-box protein</fullName>
    </submittedName>
</protein>
<dbReference type="EMBL" id="JABWDY010044478">
    <property type="protein sequence ID" value="KAF5175106.1"/>
    <property type="molecule type" value="Genomic_DNA"/>
</dbReference>
<dbReference type="Pfam" id="PF03478">
    <property type="entry name" value="Beta-prop_KIB1-4"/>
    <property type="match status" value="1"/>
</dbReference>
<dbReference type="InterPro" id="IPR050942">
    <property type="entry name" value="F-box_BR-signaling"/>
</dbReference>
<dbReference type="Proteomes" id="UP000554482">
    <property type="component" value="Unassembled WGS sequence"/>
</dbReference>
<dbReference type="InterPro" id="IPR005174">
    <property type="entry name" value="KIB1-4_b-propeller"/>
</dbReference>
<dbReference type="PANTHER" id="PTHR44259">
    <property type="entry name" value="OS07G0183000 PROTEIN-RELATED"/>
    <property type="match status" value="1"/>
</dbReference>
<dbReference type="AlphaFoldDB" id="A0A7J6URF4"/>
<keyword evidence="3" id="KW-1185">Reference proteome</keyword>
<feature type="domain" description="KIB1-4 beta-propeller" evidence="1">
    <location>
        <begin position="73"/>
        <end position="345"/>
    </location>
</feature>
<organism evidence="2 3">
    <name type="scientific">Thalictrum thalictroides</name>
    <name type="common">Rue-anemone</name>
    <name type="synonym">Anemone thalictroides</name>
    <dbReference type="NCBI Taxonomy" id="46969"/>
    <lineage>
        <taxon>Eukaryota</taxon>
        <taxon>Viridiplantae</taxon>
        <taxon>Streptophyta</taxon>
        <taxon>Embryophyta</taxon>
        <taxon>Tracheophyta</taxon>
        <taxon>Spermatophyta</taxon>
        <taxon>Magnoliopsida</taxon>
        <taxon>Ranunculales</taxon>
        <taxon>Ranunculaceae</taxon>
        <taxon>Thalictroideae</taxon>
        <taxon>Thalictrum</taxon>
    </lineage>
</organism>
<accession>A0A7J6URF4</accession>
<evidence type="ECO:0000259" key="1">
    <source>
        <dbReference type="Pfam" id="PF03478"/>
    </source>
</evidence>
<sequence length="425" mass="49004">MDNFSTQLPNDIIDLFGNKLDCIEDFLSFGSVCKSRYQSFQRIKKKHPPFNPVLMLVYEESQYVQTIYRFSSEKKHLGLRRIPNALIQGKRCLGSPFGWVVTIGLDLQIHLLNPFSHDQIPLPSQPTFPHQSRFIKEPEELRRMFVHKFVLSSSPSDESASFVVIAIYSQDLRLAYAKLGDEAWTFIEGPQEGGFEDAIFFNGQIYAIDWEGILCICEIDKGSPNAIEFASPPEHEAGDSNKFYLVEMSGDLLLVERIVLEIDRESMSHIHYCTVSLQVFKFNFEKKCWNVLLDIGDHALFIGNNTSFALSTSEFPRFRRNCIYYTYDHLETYPCNNFCDMGFYDLAQKTDDEVVTMDEGETREETWQTDETEKNTREANVVLETEDTTNKDVTEDMMTVDSTCKVADKGSAFYRPLFIIPCFRE</sequence>
<dbReference type="OrthoDB" id="1523976at2759"/>